<sequence>MMMSQSEIENRKESGLERGSSDFTIGGTPPPKRDNISYITEQTNLYARRDKNDQDFMVIEEDICQFLELICTQVTAVVPVESNERKLPPTEREEQLQRKIYCNRG</sequence>
<protein>
    <submittedName>
        <fullName evidence="2">Uncharacterized protein</fullName>
    </submittedName>
</protein>
<organism evidence="2 3">
    <name type="scientific">Ignelater luminosus</name>
    <name type="common">Cucubano</name>
    <name type="synonym">Pyrophorus luminosus</name>
    <dbReference type="NCBI Taxonomy" id="2038154"/>
    <lineage>
        <taxon>Eukaryota</taxon>
        <taxon>Metazoa</taxon>
        <taxon>Ecdysozoa</taxon>
        <taxon>Arthropoda</taxon>
        <taxon>Hexapoda</taxon>
        <taxon>Insecta</taxon>
        <taxon>Pterygota</taxon>
        <taxon>Neoptera</taxon>
        <taxon>Endopterygota</taxon>
        <taxon>Coleoptera</taxon>
        <taxon>Polyphaga</taxon>
        <taxon>Elateriformia</taxon>
        <taxon>Elateroidea</taxon>
        <taxon>Elateridae</taxon>
        <taxon>Agrypninae</taxon>
        <taxon>Pyrophorini</taxon>
        <taxon>Ignelater</taxon>
    </lineage>
</organism>
<proteinExistence type="predicted"/>
<evidence type="ECO:0000313" key="3">
    <source>
        <dbReference type="Proteomes" id="UP000801492"/>
    </source>
</evidence>
<dbReference type="AlphaFoldDB" id="A0A8K0DC32"/>
<evidence type="ECO:0000256" key="1">
    <source>
        <dbReference type="SAM" id="MobiDB-lite"/>
    </source>
</evidence>
<feature type="compositionally biased region" description="Basic and acidic residues" evidence="1">
    <location>
        <begin position="84"/>
        <end position="97"/>
    </location>
</feature>
<evidence type="ECO:0000313" key="2">
    <source>
        <dbReference type="EMBL" id="KAF2900483.1"/>
    </source>
</evidence>
<feature type="region of interest" description="Disordered" evidence="1">
    <location>
        <begin position="1"/>
        <end position="36"/>
    </location>
</feature>
<name>A0A8K0DC32_IGNLU</name>
<feature type="compositionally biased region" description="Basic and acidic residues" evidence="1">
    <location>
        <begin position="8"/>
        <end position="20"/>
    </location>
</feature>
<reference evidence="2" key="1">
    <citation type="submission" date="2019-08" db="EMBL/GenBank/DDBJ databases">
        <title>The genome of the North American firefly Photinus pyralis.</title>
        <authorList>
            <consortium name="Photinus pyralis genome working group"/>
            <person name="Fallon T.R."/>
            <person name="Sander Lower S.E."/>
            <person name="Weng J.-K."/>
        </authorList>
    </citation>
    <scope>NUCLEOTIDE SEQUENCE</scope>
    <source>
        <strain evidence="2">TRF0915ILg1</strain>
        <tissue evidence="2">Whole body</tissue>
    </source>
</reference>
<keyword evidence="3" id="KW-1185">Reference proteome</keyword>
<comment type="caution">
    <text evidence="2">The sequence shown here is derived from an EMBL/GenBank/DDBJ whole genome shotgun (WGS) entry which is preliminary data.</text>
</comment>
<accession>A0A8K0DC32</accession>
<dbReference type="EMBL" id="VTPC01002169">
    <property type="protein sequence ID" value="KAF2900483.1"/>
    <property type="molecule type" value="Genomic_DNA"/>
</dbReference>
<dbReference type="Proteomes" id="UP000801492">
    <property type="component" value="Unassembled WGS sequence"/>
</dbReference>
<gene>
    <name evidence="2" type="ORF">ILUMI_05702</name>
</gene>
<feature type="region of interest" description="Disordered" evidence="1">
    <location>
        <begin position="84"/>
        <end position="105"/>
    </location>
</feature>